<feature type="compositionally biased region" description="Polar residues" evidence="5">
    <location>
        <begin position="1"/>
        <end position="22"/>
    </location>
</feature>
<proteinExistence type="inferred from homology"/>
<dbReference type="EMBL" id="JAMXFF010000024">
    <property type="protein sequence ID" value="MCT7967825.1"/>
    <property type="molecule type" value="Genomic_DNA"/>
</dbReference>
<dbReference type="InterPro" id="IPR002376">
    <property type="entry name" value="Formyl_transf_N"/>
</dbReference>
<comment type="caution">
    <text evidence="7">The sequence shown here is derived from an EMBL/GenBank/DDBJ whole genome shotgun (WGS) entry which is preliminary data.</text>
</comment>
<keyword evidence="2 4" id="KW-0808">Transferase</keyword>
<comment type="catalytic activity">
    <reaction evidence="4">
        <text>N(1)-(5-phospho-beta-D-ribosyl)glycinamide + (6R)-10-formyltetrahydrofolate = N(2)-formyl-N(1)-(5-phospho-beta-D-ribosyl)glycinamide + (6S)-5,6,7,8-tetrahydrofolate + H(+)</text>
        <dbReference type="Rhea" id="RHEA:15053"/>
        <dbReference type="ChEBI" id="CHEBI:15378"/>
        <dbReference type="ChEBI" id="CHEBI:57453"/>
        <dbReference type="ChEBI" id="CHEBI:143788"/>
        <dbReference type="ChEBI" id="CHEBI:147286"/>
        <dbReference type="ChEBI" id="CHEBI:195366"/>
        <dbReference type="EC" id="2.1.2.2"/>
    </reaction>
</comment>
<accession>A0ABT2MSU9</accession>
<feature type="domain" description="Formyl transferase N-terminal" evidence="6">
    <location>
        <begin position="46"/>
        <end position="222"/>
    </location>
</feature>
<evidence type="ECO:0000313" key="7">
    <source>
        <dbReference type="EMBL" id="MCT7967825.1"/>
    </source>
</evidence>
<protein>
    <recommendedName>
        <fullName evidence="4">Phosphoribosylglycinamide formyltransferase</fullName>
        <ecNumber evidence="4">2.1.2.2</ecNumber>
    </recommendedName>
    <alternativeName>
        <fullName evidence="4">5'-phosphoribosylglycinamide transformylase</fullName>
    </alternativeName>
    <alternativeName>
        <fullName evidence="4">GAR transformylase</fullName>
        <shortName evidence="4">GART</shortName>
    </alternativeName>
</protein>
<feature type="binding site" evidence="4">
    <location>
        <position position="105"/>
    </location>
    <ligand>
        <name>(6R)-10-formyltetrahydrofolate</name>
        <dbReference type="ChEBI" id="CHEBI:195366"/>
    </ligand>
</feature>
<dbReference type="InterPro" id="IPR036477">
    <property type="entry name" value="Formyl_transf_N_sf"/>
</dbReference>
<evidence type="ECO:0000256" key="5">
    <source>
        <dbReference type="SAM" id="MobiDB-lite"/>
    </source>
</evidence>
<comment type="pathway">
    <text evidence="1 4">Purine metabolism; IMP biosynthesis via de novo pathway; N(2)-formyl-N(1)-(5-phospho-D-ribosyl)glycinamide from N(1)-(5-phospho-D-ribosyl)glycinamide (10-formyl THF route): step 1/1.</text>
</comment>
<keyword evidence="3 4" id="KW-0658">Purine biosynthesis</keyword>
<dbReference type="SUPFAM" id="SSF53328">
    <property type="entry name" value="Formyltransferase"/>
    <property type="match status" value="1"/>
</dbReference>
<keyword evidence="8" id="KW-1185">Reference proteome</keyword>
<dbReference type="PANTHER" id="PTHR43369">
    <property type="entry name" value="PHOSPHORIBOSYLGLYCINAMIDE FORMYLTRANSFERASE"/>
    <property type="match status" value="1"/>
</dbReference>
<dbReference type="EC" id="2.1.2.2" evidence="4"/>
<evidence type="ECO:0000313" key="8">
    <source>
        <dbReference type="Proteomes" id="UP001525890"/>
    </source>
</evidence>
<evidence type="ECO:0000259" key="6">
    <source>
        <dbReference type="Pfam" id="PF00551"/>
    </source>
</evidence>
<comment type="function">
    <text evidence="4">Catalyzes the transfer of a formyl group from 10-formyltetrahydrofolate to 5-phospho-ribosyl-glycinamide (GAR), producing 5-phospho-ribosyl-N-formylglycinamide (FGAR) and tetrahydrofolate.</text>
</comment>
<evidence type="ECO:0000256" key="4">
    <source>
        <dbReference type="HAMAP-Rule" id="MF_01930"/>
    </source>
</evidence>
<name>A0ABT2MSU9_9CYAN</name>
<feature type="binding site" evidence="4">
    <location>
        <position position="147"/>
    </location>
    <ligand>
        <name>(6R)-10-formyltetrahydrofolate</name>
        <dbReference type="ChEBI" id="CHEBI:195366"/>
    </ligand>
</feature>
<evidence type="ECO:0000256" key="1">
    <source>
        <dbReference type="ARBA" id="ARBA00005054"/>
    </source>
</evidence>
<dbReference type="NCBIfam" id="TIGR00639">
    <property type="entry name" value="PurN"/>
    <property type="match status" value="1"/>
</dbReference>
<dbReference type="Pfam" id="PF00551">
    <property type="entry name" value="Formyl_trans_N"/>
    <property type="match status" value="1"/>
</dbReference>
<dbReference type="CDD" id="cd08645">
    <property type="entry name" value="FMT_core_GART"/>
    <property type="match status" value="1"/>
</dbReference>
<reference evidence="7 8" key="1">
    <citation type="journal article" date="2022" name="Front. Microbiol.">
        <title>High genomic differentiation and limited gene flow indicate recent cryptic speciation within the genus Laspinema (cyanobacteria).</title>
        <authorList>
            <person name="Stanojkovic A."/>
            <person name="Skoupy S."/>
            <person name="Skaloud P."/>
            <person name="Dvorak P."/>
        </authorList>
    </citation>
    <scope>NUCLEOTIDE SEQUENCE [LARGE SCALE GENOMIC DNA]</scope>
    <source>
        <strain evidence="7 8">D2a</strain>
    </source>
</reference>
<dbReference type="Gene3D" id="3.40.50.170">
    <property type="entry name" value="Formyl transferase, N-terminal domain"/>
    <property type="match status" value="1"/>
</dbReference>
<feature type="region of interest" description="Disordered" evidence="5">
    <location>
        <begin position="1"/>
        <end position="35"/>
    </location>
</feature>
<dbReference type="HAMAP" id="MF_01930">
    <property type="entry name" value="PurN"/>
    <property type="match status" value="1"/>
</dbReference>
<dbReference type="Proteomes" id="UP001525890">
    <property type="component" value="Unassembled WGS sequence"/>
</dbReference>
<evidence type="ECO:0000256" key="2">
    <source>
        <dbReference type="ARBA" id="ARBA00022679"/>
    </source>
</evidence>
<feature type="site" description="Raises pKa of active site His" evidence="4">
    <location>
        <position position="185"/>
    </location>
</feature>
<dbReference type="PANTHER" id="PTHR43369:SF2">
    <property type="entry name" value="PHOSPHORIBOSYLGLYCINAMIDE FORMYLTRANSFERASE"/>
    <property type="match status" value="1"/>
</dbReference>
<organism evidence="7 8">
    <name type="scientific">Laspinema palackyanum D2a</name>
    <dbReference type="NCBI Taxonomy" id="2953684"/>
    <lineage>
        <taxon>Bacteria</taxon>
        <taxon>Bacillati</taxon>
        <taxon>Cyanobacteriota</taxon>
        <taxon>Cyanophyceae</taxon>
        <taxon>Oscillatoriophycideae</taxon>
        <taxon>Oscillatoriales</taxon>
        <taxon>Laspinemataceae</taxon>
        <taxon>Laspinema</taxon>
        <taxon>Laspinema palackyanum</taxon>
    </lineage>
</organism>
<dbReference type="GO" id="GO:0004644">
    <property type="term" value="F:phosphoribosylglycinamide formyltransferase activity"/>
    <property type="evidence" value="ECO:0007669"/>
    <property type="project" value="UniProtKB-EC"/>
</dbReference>
<evidence type="ECO:0000256" key="3">
    <source>
        <dbReference type="ARBA" id="ARBA00022755"/>
    </source>
</evidence>
<dbReference type="InterPro" id="IPR004607">
    <property type="entry name" value="GART"/>
</dbReference>
<feature type="active site" description="Proton donor" evidence="4">
    <location>
        <position position="149"/>
    </location>
</feature>
<sequence>MTNDQRPMTNDQRLNTESSPSFISPALPPQFMAENPHADRPIRLGIMASGSGSNFEAIAEAISSGQLHAKIQVLIYNNPKAKVLERANRWQVPAVLHNHRDYPSREDLDAKIIETLHEHDVELVVMAGWMRIVTPVLIDAFPNRILNLHPSLLPSFKGGHAVEDAIAAGVKISGCTVHLVAPEVDSGKILMQAAVPVFPNDTRESLHARIQVQEHQIYPLAIAIAAAGIHRRSAR</sequence>
<gene>
    <name evidence="4 7" type="primary">purN</name>
    <name evidence="7" type="ORF">NG799_15905</name>
</gene>
<feature type="binding site" evidence="4">
    <location>
        <begin position="130"/>
        <end position="133"/>
    </location>
    <ligand>
        <name>(6R)-10-formyltetrahydrofolate</name>
        <dbReference type="ChEBI" id="CHEBI:195366"/>
    </ligand>
</feature>
<feature type="binding site" evidence="4">
    <location>
        <begin position="52"/>
        <end position="54"/>
    </location>
    <ligand>
        <name>N(1)-(5-phospho-beta-D-ribosyl)glycinamide</name>
        <dbReference type="ChEBI" id="CHEBI:143788"/>
    </ligand>
</feature>
<comment type="similarity">
    <text evidence="4">Belongs to the GART family.</text>
</comment>